<dbReference type="SUPFAM" id="SSF53335">
    <property type="entry name" value="S-adenosyl-L-methionine-dependent methyltransferases"/>
    <property type="match status" value="1"/>
</dbReference>
<evidence type="ECO:0000256" key="10">
    <source>
        <dbReference type="SAM" id="MobiDB-lite"/>
    </source>
</evidence>
<evidence type="ECO:0000256" key="5">
    <source>
        <dbReference type="ARBA" id="ARBA00022694"/>
    </source>
</evidence>
<comment type="caution">
    <text evidence="11">The sequence shown here is derived from an EMBL/GenBank/DDBJ whole genome shotgun (WGS) entry which is preliminary data.</text>
</comment>
<dbReference type="InterPro" id="IPR002905">
    <property type="entry name" value="Trm1"/>
</dbReference>
<accession>A0AAW2Z8K3</accession>
<keyword evidence="2 9" id="KW-0489">Methyltransferase</keyword>
<gene>
    <name evidence="11" type="ORF">AKO1_011671</name>
</gene>
<evidence type="ECO:0000256" key="9">
    <source>
        <dbReference type="PROSITE-ProRule" id="PRU00958"/>
    </source>
</evidence>
<comment type="similarity">
    <text evidence="9">Belongs to the class I-like SAM-binding methyltransferase superfamily. Trm1 family.</text>
</comment>
<dbReference type="Gene3D" id="3.40.50.150">
    <property type="entry name" value="Vaccinia Virus protein VP39"/>
    <property type="match status" value="1"/>
</dbReference>
<evidence type="ECO:0000256" key="6">
    <source>
        <dbReference type="ARBA" id="ARBA00022884"/>
    </source>
</evidence>
<dbReference type="GO" id="GO:0002940">
    <property type="term" value="P:tRNA N2-guanine methylation"/>
    <property type="evidence" value="ECO:0007669"/>
    <property type="project" value="TreeGrafter"/>
</dbReference>
<sequence>MLTKPLHILLVSQSLCTRLKSKHFQLRAMSTNINNNSGTFSKAVGQIPRGYYPINEGSATILYGREGEAFYNKVQVFNRDLSILVIKNFDLLRRQEHDDKEKARIEKKRRYAEEDTVIPEAKQVQDLNILEALSATGLRSVRYWKEIPNVRKIVANDIVPDAVDVIRRNLDYNDISHDKVVPHLADATEYMHRISAQKRAQQSKKTVDPEEFHVIDLDPYGGANPFLDSAVQCIGEGGLLCVTCTDMAVLSGQQPGACFAKYGSYPIRVKSCHEQALRILLGSIQHHCSRYGRYIVPLISLSIDFYVRVFVKVHTSQNEVKTVHQKYSNVVVCNNCENYHVQRFGDRLANHFGKCSECGSNQKISGPIWSAPIHDPTFINKCIQHVKDNTDKFTTHKRILGMLSVAAKELPDSPLYYMINSISSSLKMSVPPAHMIRSAILNAGYLYSQSHCKGEALKTNAPAQVLHDIFREYHITHCQDAKEVQEQQEQQEGEGKVRTVKNKYDIAAILLNKKSITAVDFTVRNDTKSGSKITGYSAFPPNPEDNWGPGKRARGHKRSRDEKNQDEAKPEAPESPESKQVKL</sequence>
<comment type="catalytic activity">
    <reaction evidence="8 9">
        <text>guanosine(26) in tRNA + 2 S-adenosyl-L-methionine = N(2)-dimethylguanosine(26) in tRNA + 2 S-adenosyl-L-homocysteine + 2 H(+)</text>
        <dbReference type="Rhea" id="RHEA:43140"/>
        <dbReference type="Rhea" id="RHEA-COMP:10359"/>
        <dbReference type="Rhea" id="RHEA-COMP:10360"/>
        <dbReference type="ChEBI" id="CHEBI:15378"/>
        <dbReference type="ChEBI" id="CHEBI:57856"/>
        <dbReference type="ChEBI" id="CHEBI:59789"/>
        <dbReference type="ChEBI" id="CHEBI:74269"/>
        <dbReference type="ChEBI" id="CHEBI:74513"/>
        <dbReference type="EC" id="2.1.1.216"/>
    </reaction>
</comment>
<dbReference type="PANTHER" id="PTHR10631">
    <property type="entry name" value="N 2 ,N 2 -DIMETHYLGUANOSINE TRNA METHYLTRANSFERASE"/>
    <property type="match status" value="1"/>
</dbReference>
<keyword evidence="3 9" id="KW-0808">Transferase</keyword>
<dbReference type="GO" id="GO:0000049">
    <property type="term" value="F:tRNA binding"/>
    <property type="evidence" value="ECO:0007669"/>
    <property type="project" value="UniProtKB-UniRule"/>
</dbReference>
<organism evidence="11 12">
    <name type="scientific">Acrasis kona</name>
    <dbReference type="NCBI Taxonomy" id="1008807"/>
    <lineage>
        <taxon>Eukaryota</taxon>
        <taxon>Discoba</taxon>
        <taxon>Heterolobosea</taxon>
        <taxon>Tetramitia</taxon>
        <taxon>Eutetramitia</taxon>
        <taxon>Acrasidae</taxon>
        <taxon>Acrasis</taxon>
    </lineage>
</organism>
<dbReference type="GO" id="GO:0005634">
    <property type="term" value="C:nucleus"/>
    <property type="evidence" value="ECO:0007669"/>
    <property type="project" value="TreeGrafter"/>
</dbReference>
<evidence type="ECO:0000313" key="11">
    <source>
        <dbReference type="EMBL" id="KAL0485288.1"/>
    </source>
</evidence>
<keyword evidence="1 9" id="KW-0820">tRNA-binding</keyword>
<dbReference type="InterPro" id="IPR029063">
    <property type="entry name" value="SAM-dependent_MTases_sf"/>
</dbReference>
<dbReference type="Pfam" id="PF02005">
    <property type="entry name" value="TRM"/>
    <property type="match status" value="1"/>
</dbReference>
<dbReference type="FunFam" id="3.30.56.70:FF:000001">
    <property type="entry name" value="tRNA (guanine(26)-N(2))-dimethyltransferase"/>
    <property type="match status" value="1"/>
</dbReference>
<dbReference type="NCBIfam" id="TIGR00308">
    <property type="entry name" value="TRM1"/>
    <property type="match status" value="1"/>
</dbReference>
<reference evidence="11 12" key="1">
    <citation type="submission" date="2024-03" db="EMBL/GenBank/DDBJ databases">
        <title>The Acrasis kona genome and developmental transcriptomes reveal deep origins of eukaryotic multicellular pathways.</title>
        <authorList>
            <person name="Sheikh S."/>
            <person name="Fu C.-J."/>
            <person name="Brown M.W."/>
            <person name="Baldauf S.L."/>
        </authorList>
    </citation>
    <scope>NUCLEOTIDE SEQUENCE [LARGE SCALE GENOMIC DNA]</scope>
    <source>
        <strain evidence="11 12">ATCC MYA-3509</strain>
    </source>
</reference>
<dbReference type="EC" id="2.1.1.216" evidence="7 9"/>
<protein>
    <recommendedName>
        <fullName evidence="7 9">tRNA (guanine(26)-N(2))-dimethyltransferase</fullName>
        <ecNumber evidence="7 9">2.1.1.216</ecNumber>
    </recommendedName>
</protein>
<evidence type="ECO:0000256" key="8">
    <source>
        <dbReference type="ARBA" id="ARBA00051897"/>
    </source>
</evidence>
<dbReference type="Proteomes" id="UP001431209">
    <property type="component" value="Unassembled WGS sequence"/>
</dbReference>
<evidence type="ECO:0000313" key="12">
    <source>
        <dbReference type="Proteomes" id="UP001431209"/>
    </source>
</evidence>
<keyword evidence="12" id="KW-1185">Reference proteome</keyword>
<dbReference type="EMBL" id="JAOPGA020001124">
    <property type="protein sequence ID" value="KAL0485288.1"/>
    <property type="molecule type" value="Genomic_DNA"/>
</dbReference>
<evidence type="ECO:0000256" key="1">
    <source>
        <dbReference type="ARBA" id="ARBA00022555"/>
    </source>
</evidence>
<dbReference type="PANTHER" id="PTHR10631:SF3">
    <property type="entry name" value="TRNA (GUANINE(26)-N(2))-DIMETHYLTRANSFERASE"/>
    <property type="match status" value="1"/>
</dbReference>
<feature type="compositionally biased region" description="Basic and acidic residues" evidence="10">
    <location>
        <begin position="559"/>
        <end position="583"/>
    </location>
</feature>
<keyword evidence="5 9" id="KW-0819">tRNA processing</keyword>
<evidence type="ECO:0000256" key="7">
    <source>
        <dbReference type="ARBA" id="ARBA00039099"/>
    </source>
</evidence>
<keyword evidence="6 9" id="KW-0694">RNA-binding</keyword>
<dbReference type="Gene3D" id="3.30.56.70">
    <property type="entry name" value="N2,N2-dimethylguanosine tRNA methyltransferase, C-terminal domain"/>
    <property type="match status" value="1"/>
</dbReference>
<dbReference type="InterPro" id="IPR042296">
    <property type="entry name" value="tRNA_met_Trm1_C"/>
</dbReference>
<dbReference type="AlphaFoldDB" id="A0AAW2Z8K3"/>
<name>A0AAW2Z8K3_9EUKA</name>
<evidence type="ECO:0000256" key="3">
    <source>
        <dbReference type="ARBA" id="ARBA00022679"/>
    </source>
</evidence>
<dbReference type="GO" id="GO:0160104">
    <property type="term" value="F:tRNA (guanine(26)-N2)-dimethyltransferase activity"/>
    <property type="evidence" value="ECO:0007669"/>
    <property type="project" value="UniProtKB-UniRule"/>
</dbReference>
<evidence type="ECO:0000256" key="2">
    <source>
        <dbReference type="ARBA" id="ARBA00022603"/>
    </source>
</evidence>
<dbReference type="PROSITE" id="PS51626">
    <property type="entry name" value="SAM_MT_TRM1"/>
    <property type="match status" value="1"/>
</dbReference>
<proteinExistence type="inferred from homology"/>
<evidence type="ECO:0000256" key="4">
    <source>
        <dbReference type="ARBA" id="ARBA00022691"/>
    </source>
</evidence>
<feature type="region of interest" description="Disordered" evidence="10">
    <location>
        <begin position="530"/>
        <end position="583"/>
    </location>
</feature>
<keyword evidence="4 9" id="KW-0949">S-adenosyl-L-methionine</keyword>